<dbReference type="AlphaFoldDB" id="A0A9W4XJI7"/>
<proteinExistence type="predicted"/>
<evidence type="ECO:0000313" key="1">
    <source>
        <dbReference type="EMBL" id="CAI6333933.1"/>
    </source>
</evidence>
<reference evidence="1" key="1">
    <citation type="submission" date="2023-01" db="EMBL/GenBank/DDBJ databases">
        <authorList>
            <person name="Van Ghelder C."/>
            <person name="Rancurel C."/>
        </authorList>
    </citation>
    <scope>NUCLEOTIDE SEQUENCE</scope>
    <source>
        <strain evidence="1">CNCM I-4278</strain>
    </source>
</reference>
<evidence type="ECO:0000313" key="2">
    <source>
        <dbReference type="Proteomes" id="UP001152607"/>
    </source>
</evidence>
<dbReference type="Proteomes" id="UP001152607">
    <property type="component" value="Unassembled WGS sequence"/>
</dbReference>
<dbReference type="EMBL" id="CAOQHR010000004">
    <property type="protein sequence ID" value="CAI6333933.1"/>
    <property type="molecule type" value="Genomic_DNA"/>
</dbReference>
<sequence length="164" mass="18601">MMIARYSEMLLPCRIESICWPRDKHWAIPNRLAACTSPSIWRAHASGGHEQHPPTKSRPSKRVLLKLAHRSATSDLARVLQSGRAAMKQPSPARRHSRCLRVEAQGQTPRNLNTRACTAKKHAVTAMIVEKGRRFLHRYSSLVFIIFGACQLVKHRSVWHPASK</sequence>
<keyword evidence="2" id="KW-1185">Reference proteome</keyword>
<organism evidence="1 2">
    <name type="scientific">Periconia digitata</name>
    <dbReference type="NCBI Taxonomy" id="1303443"/>
    <lineage>
        <taxon>Eukaryota</taxon>
        <taxon>Fungi</taxon>
        <taxon>Dikarya</taxon>
        <taxon>Ascomycota</taxon>
        <taxon>Pezizomycotina</taxon>
        <taxon>Dothideomycetes</taxon>
        <taxon>Pleosporomycetidae</taxon>
        <taxon>Pleosporales</taxon>
        <taxon>Massarineae</taxon>
        <taxon>Periconiaceae</taxon>
        <taxon>Periconia</taxon>
    </lineage>
</organism>
<name>A0A9W4XJI7_9PLEO</name>
<accession>A0A9W4XJI7</accession>
<gene>
    <name evidence="1" type="ORF">PDIGIT_LOCUS6985</name>
</gene>
<protein>
    <submittedName>
        <fullName evidence="1">Uncharacterized protein</fullName>
    </submittedName>
</protein>
<comment type="caution">
    <text evidence="1">The sequence shown here is derived from an EMBL/GenBank/DDBJ whole genome shotgun (WGS) entry which is preliminary data.</text>
</comment>